<proteinExistence type="predicted"/>
<name>A0A975J1D5_9BACT</name>
<dbReference type="PANTHER" id="PTHR43581:SF2">
    <property type="entry name" value="EXCINUCLEASE ATPASE SUBUNIT"/>
    <property type="match status" value="1"/>
</dbReference>
<dbReference type="SUPFAM" id="SSF52540">
    <property type="entry name" value="P-loop containing nucleoside triphosphate hydrolases"/>
    <property type="match status" value="1"/>
</dbReference>
<accession>A0A975J1D5</accession>
<dbReference type="EMBL" id="CP073100">
    <property type="protein sequence ID" value="QUE52235.1"/>
    <property type="molecule type" value="Genomic_DNA"/>
</dbReference>
<feature type="domain" description="AAA+ ATPase" evidence="2">
    <location>
        <begin position="30"/>
        <end position="349"/>
    </location>
</feature>
<dbReference type="Proteomes" id="UP000676169">
    <property type="component" value="Chromosome"/>
</dbReference>
<dbReference type="InterPro" id="IPR051396">
    <property type="entry name" value="Bact_Antivir_Def_Nuclease"/>
</dbReference>
<evidence type="ECO:0000259" key="2">
    <source>
        <dbReference type="SMART" id="SM00382"/>
    </source>
</evidence>
<evidence type="ECO:0000313" key="4">
    <source>
        <dbReference type="Proteomes" id="UP000676169"/>
    </source>
</evidence>
<dbReference type="GO" id="GO:0016887">
    <property type="term" value="F:ATP hydrolysis activity"/>
    <property type="evidence" value="ECO:0007669"/>
    <property type="project" value="InterPro"/>
</dbReference>
<dbReference type="AlphaFoldDB" id="A0A975J1D5"/>
<dbReference type="GO" id="GO:0005524">
    <property type="term" value="F:ATP binding"/>
    <property type="evidence" value="ECO:0007669"/>
    <property type="project" value="InterPro"/>
</dbReference>
<evidence type="ECO:0000256" key="1">
    <source>
        <dbReference type="SAM" id="MobiDB-lite"/>
    </source>
</evidence>
<keyword evidence="4" id="KW-1185">Reference proteome</keyword>
<gene>
    <name evidence="3" type="ORF">KBB96_04920</name>
</gene>
<reference evidence="3" key="1">
    <citation type="submission" date="2021-04" db="EMBL/GenBank/DDBJ databases">
        <title>Luteolibacter sp. 32A isolated from the skin of an Anderson's salamander (Ambystoma andersonii).</title>
        <authorList>
            <person name="Spergser J."/>
            <person name="Busse H.-J."/>
        </authorList>
    </citation>
    <scope>NUCLEOTIDE SEQUENCE</scope>
    <source>
        <strain evidence="3">32A</strain>
    </source>
</reference>
<dbReference type="KEGG" id="lamb:KBB96_04920"/>
<dbReference type="SMART" id="SM00382">
    <property type="entry name" value="AAA"/>
    <property type="match status" value="1"/>
</dbReference>
<protein>
    <submittedName>
        <fullName evidence="3">AAA family ATPase</fullName>
    </submittedName>
</protein>
<dbReference type="InterPro" id="IPR003593">
    <property type="entry name" value="AAA+_ATPase"/>
</dbReference>
<feature type="region of interest" description="Disordered" evidence="1">
    <location>
        <begin position="405"/>
        <end position="426"/>
    </location>
</feature>
<dbReference type="InterPro" id="IPR003959">
    <property type="entry name" value="ATPase_AAA_core"/>
</dbReference>
<organism evidence="3 4">
    <name type="scientific">Luteolibacter ambystomatis</name>
    <dbReference type="NCBI Taxonomy" id="2824561"/>
    <lineage>
        <taxon>Bacteria</taxon>
        <taxon>Pseudomonadati</taxon>
        <taxon>Verrucomicrobiota</taxon>
        <taxon>Verrucomicrobiia</taxon>
        <taxon>Verrucomicrobiales</taxon>
        <taxon>Verrucomicrobiaceae</taxon>
        <taxon>Luteolibacter</taxon>
    </lineage>
</organism>
<dbReference type="Pfam" id="PF13304">
    <property type="entry name" value="AAA_21"/>
    <property type="match status" value="1"/>
</dbReference>
<dbReference type="Gene3D" id="3.40.50.300">
    <property type="entry name" value="P-loop containing nucleotide triphosphate hydrolases"/>
    <property type="match status" value="2"/>
</dbReference>
<evidence type="ECO:0000313" key="3">
    <source>
        <dbReference type="EMBL" id="QUE52235.1"/>
    </source>
</evidence>
<dbReference type="InterPro" id="IPR027417">
    <property type="entry name" value="P-loop_NTPase"/>
</dbReference>
<feature type="compositionally biased region" description="Basic residues" evidence="1">
    <location>
        <begin position="412"/>
        <end position="426"/>
    </location>
</feature>
<dbReference type="RefSeq" id="WP_211632978.1">
    <property type="nucleotide sequence ID" value="NZ_CP073100.1"/>
</dbReference>
<dbReference type="PANTHER" id="PTHR43581">
    <property type="entry name" value="ATP/GTP PHOSPHATASE"/>
    <property type="match status" value="1"/>
</dbReference>
<sequence length="463" mass="51638">MFLRRLVLENIRSIEFLDIDFTAPDGTGKTRQWTCILGENGIGKSTILRSAALLLAGSEALPKLLDDPKRWLRIGTTLGRISAQIVTQDGKVREISLELGRRDNLTSILKRNEKNLKDLDAALSHSSRNYFTAGYGVSRRFPSPDSEKFQGDSSMLPRAQSVATLFRGDSSLRSVESWAMDLHYRRGSVGLKMIREAFDALLPEVKFYKIDKERRQLLFSTADGRIPLGQLSDGYQSVISWYGDLLFRITEVFRNYKKPQEARGLLLLDEVDLHLHPKWQRRVIDHLRTTLPNLQFVATTHSPLTAQQCGEAELYVVKREGKGPVTLHHYEDAPNLLRVDQILVSPVFGLDSGMSVAVEKLRAKKSSDLTADEKEVLLSVPRPRVDAESEKEKIALLKEVRQELLKSGGKPRATKKATKGAKKATKGSKGVVMVTKAVGPAAYQAPSVRGADRPMIKAALKAK</sequence>